<keyword evidence="7" id="KW-0489">Methyltransferase</keyword>
<dbReference type="InterPro" id="IPR042095">
    <property type="entry name" value="SUMF_sf"/>
</dbReference>
<proteinExistence type="predicted"/>
<evidence type="ECO:0000313" key="7">
    <source>
        <dbReference type="EMBL" id="ART79109.1"/>
    </source>
</evidence>
<feature type="domain" description="Sulfatase-modifying factor enzyme-like" evidence="4">
    <location>
        <begin position="197"/>
        <end position="447"/>
    </location>
</feature>
<protein>
    <submittedName>
        <fullName evidence="7">SAM-dependent methyltransferase</fullName>
    </submittedName>
</protein>
<organism evidence="7 8">
    <name type="scientific">Oceanisphaera avium</name>
    <dbReference type="NCBI Taxonomy" id="1903694"/>
    <lineage>
        <taxon>Bacteria</taxon>
        <taxon>Pseudomonadati</taxon>
        <taxon>Pseudomonadota</taxon>
        <taxon>Gammaproteobacteria</taxon>
        <taxon>Aeromonadales</taxon>
        <taxon>Aeromonadaceae</taxon>
        <taxon>Oceanisphaera</taxon>
    </lineage>
</organism>
<reference evidence="8" key="1">
    <citation type="submission" date="2017-05" db="EMBL/GenBank/DDBJ databases">
        <authorList>
            <person name="Sung H."/>
        </authorList>
    </citation>
    <scope>NUCLEOTIDE SEQUENCE [LARGE SCALE GENOMIC DNA]</scope>
    <source>
        <strain evidence="8">AMac2203</strain>
    </source>
</reference>
<dbReference type="Gene3D" id="3.40.50.150">
    <property type="entry name" value="Vaccinia Virus protein VP39"/>
    <property type="match status" value="1"/>
</dbReference>
<dbReference type="GO" id="GO:0032259">
    <property type="term" value="P:methylation"/>
    <property type="evidence" value="ECO:0007669"/>
    <property type="project" value="UniProtKB-KW"/>
</dbReference>
<dbReference type="Gene3D" id="3.90.1580.10">
    <property type="entry name" value="paralog of FGE (formylglycine-generating enzyme)"/>
    <property type="match status" value="1"/>
</dbReference>
<dbReference type="Pfam" id="PF03781">
    <property type="entry name" value="FGE-sulfatase"/>
    <property type="match status" value="1"/>
</dbReference>
<dbReference type="GO" id="GO:0008168">
    <property type="term" value="F:methyltransferase activity"/>
    <property type="evidence" value="ECO:0007669"/>
    <property type="project" value="UniProtKB-KW"/>
</dbReference>
<dbReference type="InterPro" id="IPR051043">
    <property type="entry name" value="Sulfatase_Mod_Factor_Kinase"/>
</dbReference>
<dbReference type="OrthoDB" id="9768004at2"/>
<dbReference type="SUPFAM" id="SSF53335">
    <property type="entry name" value="S-adenosyl-L-methionine-dependent methyltransferases"/>
    <property type="match status" value="1"/>
</dbReference>
<dbReference type="NCBIfam" id="TIGR04344">
    <property type="entry name" value="ovoA_Nterm"/>
    <property type="match status" value="1"/>
</dbReference>
<evidence type="ECO:0000256" key="2">
    <source>
        <dbReference type="ARBA" id="ARBA00023004"/>
    </source>
</evidence>
<accession>A0A1Y0CV37</accession>
<dbReference type="Proteomes" id="UP000243793">
    <property type="component" value="Chromosome"/>
</dbReference>
<keyword evidence="7" id="KW-0808">Transferase</keyword>
<dbReference type="InterPro" id="IPR027577">
    <property type="entry name" value="OvoA_Nterm"/>
</dbReference>
<dbReference type="InterPro" id="IPR005532">
    <property type="entry name" value="SUMF_dom"/>
</dbReference>
<dbReference type="RefSeq" id="WP_086962547.1">
    <property type="nucleotide sequence ID" value="NZ_CP021376.1"/>
</dbReference>
<dbReference type="SUPFAM" id="SSF56436">
    <property type="entry name" value="C-type lectin-like"/>
    <property type="match status" value="1"/>
</dbReference>
<keyword evidence="8" id="KW-1185">Reference proteome</keyword>
<dbReference type="NCBIfam" id="TIGR04345">
    <property type="entry name" value="ovoA_Cterm"/>
    <property type="match status" value="1"/>
</dbReference>
<dbReference type="InterPro" id="IPR016187">
    <property type="entry name" value="CTDL_fold"/>
</dbReference>
<dbReference type="Pfam" id="PF08242">
    <property type="entry name" value="Methyltransf_12"/>
    <property type="match status" value="1"/>
</dbReference>
<dbReference type="InterPro" id="IPR024775">
    <property type="entry name" value="DinB-like"/>
</dbReference>
<dbReference type="AlphaFoldDB" id="A0A1Y0CV37"/>
<feature type="domain" description="Methyltransferase type 12" evidence="5">
    <location>
        <begin position="508"/>
        <end position="629"/>
    </location>
</feature>
<evidence type="ECO:0000256" key="3">
    <source>
        <dbReference type="ARBA" id="ARBA00037882"/>
    </source>
</evidence>
<evidence type="ECO:0000313" key="8">
    <source>
        <dbReference type="Proteomes" id="UP000243793"/>
    </source>
</evidence>
<dbReference type="EMBL" id="CP021376">
    <property type="protein sequence ID" value="ART79109.1"/>
    <property type="molecule type" value="Genomic_DNA"/>
</dbReference>
<gene>
    <name evidence="7" type="ORF">CBP12_02240</name>
</gene>
<dbReference type="PANTHER" id="PTHR23150:SF26">
    <property type="entry name" value="GENERIC METHYLTRANSFERASE"/>
    <property type="match status" value="1"/>
</dbReference>
<dbReference type="PANTHER" id="PTHR23150">
    <property type="entry name" value="SULFATASE MODIFYING FACTOR 1, 2"/>
    <property type="match status" value="1"/>
</dbReference>
<comment type="pathway">
    <text evidence="3">Amino-acid biosynthesis; ergothioneine biosynthesis.</text>
</comment>
<dbReference type="InterPro" id="IPR013217">
    <property type="entry name" value="Methyltransf_12"/>
</dbReference>
<evidence type="ECO:0000256" key="1">
    <source>
        <dbReference type="ARBA" id="ARBA00023002"/>
    </source>
</evidence>
<keyword evidence="1" id="KW-0560">Oxidoreductase</keyword>
<dbReference type="GO" id="GO:0120147">
    <property type="term" value="F:formylglycine-generating oxidase activity"/>
    <property type="evidence" value="ECO:0007669"/>
    <property type="project" value="TreeGrafter"/>
</dbReference>
<evidence type="ECO:0000259" key="5">
    <source>
        <dbReference type="Pfam" id="PF08242"/>
    </source>
</evidence>
<name>A0A1Y0CV37_9GAMM</name>
<sequence>MEELTKRVSKTLSLTGDSVAEKRAEIRHYFHHTFNLYESLFDCINDEHAYYIRAEPLRHPLIFYFGHTAVFFINKLILGKYQHARVNERLESMFAIGVDEMSWDDLNSAHYDWPSVSETRHYRQQVRDIVDKLITDMPLTLPITPDSPAWLVLMGIEHERIHLETSSVIMRMLPLHYLDAHPRWSPCTETAAAPKNTLVALEGKTITLGKPKSADTYGWDNEYGCKTVTVAPFKVAKYLVSNGEFLQFVNAKGYQQPQWWTQEGQAWLAYSHAKMPRFWLLDNGEYFQRNLLNIMPLPLDWPVEVNYLEAKAFCNWQAALQKRHVRLPSEAEWCLLRQFIDSDQPNWEQAPGNINLEYYASSCPVNRFEQQGIFDIVGNVWQWTESPIDAYPGFKVHPLYDDFSTPTFDGQHNLFKGGSWISTGNEATRFARYAFRRHFFQHAGFRYIESDSAEVPVEAVNTYETDELVAQYLEFHYGSTYFEVPNYPKACVKALLSHTPELKQGRALDLGCSVGRASFELARHFDHVDGIDFSARFIQHGFQLKETAHTRFAIPTEGELVECKEVNLTELGLTELAEKIDFFQGDACNLKARFTNYDLIFCGNLIDRLYDPLLFLKDIHQRLTAKGYLVLTSPYTWLSEYTPKEKWLGGIKVNGENVTTLDGLTKVLSEHFHLVAKQDVPFVIRETKRKFQHTVAQMSVWQLK</sequence>
<dbReference type="Pfam" id="PF12867">
    <property type="entry name" value="DinB_2"/>
    <property type="match status" value="1"/>
</dbReference>
<dbReference type="InterPro" id="IPR029063">
    <property type="entry name" value="SAM-dependent_MTases_sf"/>
</dbReference>
<keyword evidence="2" id="KW-0408">Iron</keyword>
<evidence type="ECO:0000259" key="6">
    <source>
        <dbReference type="Pfam" id="PF12867"/>
    </source>
</evidence>
<evidence type="ECO:0000259" key="4">
    <source>
        <dbReference type="Pfam" id="PF03781"/>
    </source>
</evidence>
<dbReference type="InterPro" id="IPR027625">
    <property type="entry name" value="OvoA_Cterm"/>
</dbReference>
<dbReference type="KEGG" id="ocm:CBP12_02240"/>
<feature type="domain" description="DinB-like" evidence="6">
    <location>
        <begin position="30"/>
        <end position="165"/>
    </location>
</feature>
<dbReference type="FunFam" id="3.90.1580.10:FF:000006">
    <property type="entry name" value="Generic methyltransferase, putative"/>
    <property type="match status" value="1"/>
</dbReference>
<dbReference type="CDD" id="cd02440">
    <property type="entry name" value="AdoMet_MTases"/>
    <property type="match status" value="1"/>
</dbReference>